<dbReference type="InterPro" id="IPR050706">
    <property type="entry name" value="Cyclic-di-GMP_PDE-like"/>
</dbReference>
<dbReference type="PROSITE" id="PS50883">
    <property type="entry name" value="EAL"/>
    <property type="match status" value="1"/>
</dbReference>
<dbReference type="SMART" id="SM00052">
    <property type="entry name" value="EAL"/>
    <property type="match status" value="1"/>
</dbReference>
<dbReference type="CDD" id="cd04598">
    <property type="entry name" value="CBS_pair_GGDEF_EAL"/>
    <property type="match status" value="1"/>
</dbReference>
<dbReference type="Gene3D" id="3.10.580.10">
    <property type="entry name" value="CBS-domain"/>
    <property type="match status" value="1"/>
</dbReference>
<dbReference type="Pfam" id="PF00571">
    <property type="entry name" value="CBS"/>
    <property type="match status" value="1"/>
</dbReference>
<evidence type="ECO:0000313" key="6">
    <source>
        <dbReference type="Proteomes" id="UP000182350"/>
    </source>
</evidence>
<dbReference type="Proteomes" id="UP000182350">
    <property type="component" value="Unassembled WGS sequence"/>
</dbReference>
<protein>
    <submittedName>
        <fullName evidence="5">Diguanylate cyclase (GGDEF) domain-containing protein</fullName>
    </submittedName>
</protein>
<dbReference type="EMBL" id="FPJW01000003">
    <property type="protein sequence ID" value="SFX32123.1"/>
    <property type="molecule type" value="Genomic_DNA"/>
</dbReference>
<sequence length="605" mass="68450">MDEPLLTRPDATSRQQGALQDILQQGRLLPLFQPVVSLREKCFYGWEALIRGPMESYLHHPLELFRCARQEGLLVALEQLSREKSLAAFARQQLPGKLFINASPDVLTEPDHEPGQTLELVQASGLEPGQLVIELTEQQPVHDFELMRRAINHYREMGFQIALDDLGNGYSGLRLWSELRPDYVKIDRHFVHQISHDRVKQDFLRFVLDMARSVGSTVIAEGVETQAEMQMLLDLGINLVQGYHFSRPQSHPAHQPPPALLDISPPEPLDNNEADLATSLLRKVRSISPDTSVAEAVEIFRQDEELFSLPVVTANDLPIGLLLRNQLMSTLLRPFGQELYYRKAVTCLMHEQPLIAEADQPLEAISQRITERSREHLDDDFIIARQGRYQGIGQVVDLLRIITELKVRSARQANPLTLLPGNGPIQDTLNAWLKRQDPLVVCYLDLDNFKVFNDTYGYVLGDELLKRLGTILQQYLHPHDDFIGHIGGDDFVAICRSKDWQERMLCVLHDFSRHSLEFYSEADRAAGGIHARDRFGVERFFSFVGVSIAALQAPTDAGITAHMLAAEVSHLKHFAKQLEGSSLVLQQGAQQRVLWPSESAPQDYQ</sequence>
<dbReference type="SUPFAM" id="SSF54631">
    <property type="entry name" value="CBS-domain pair"/>
    <property type="match status" value="1"/>
</dbReference>
<organism evidence="5 6">
    <name type="scientific">Marinospirillum alkaliphilum DSM 21637</name>
    <dbReference type="NCBI Taxonomy" id="1122209"/>
    <lineage>
        <taxon>Bacteria</taxon>
        <taxon>Pseudomonadati</taxon>
        <taxon>Pseudomonadota</taxon>
        <taxon>Gammaproteobacteria</taxon>
        <taxon>Oceanospirillales</taxon>
        <taxon>Oceanospirillaceae</taxon>
        <taxon>Marinospirillum</taxon>
    </lineage>
</organism>
<gene>
    <name evidence="5" type="ORF">SAMN02745752_01271</name>
</gene>
<dbReference type="PROSITE" id="PS51371">
    <property type="entry name" value="CBS"/>
    <property type="match status" value="1"/>
</dbReference>
<evidence type="ECO:0000259" key="3">
    <source>
        <dbReference type="PROSITE" id="PS50887"/>
    </source>
</evidence>
<dbReference type="InterPro" id="IPR043128">
    <property type="entry name" value="Rev_trsase/Diguanyl_cyclase"/>
</dbReference>
<accession>A0A1K1W4P7</accession>
<dbReference type="PROSITE" id="PS50887">
    <property type="entry name" value="GGDEF"/>
    <property type="match status" value="1"/>
</dbReference>
<dbReference type="Gene3D" id="3.20.20.450">
    <property type="entry name" value="EAL domain"/>
    <property type="match status" value="1"/>
</dbReference>
<keyword evidence="1" id="KW-0129">CBS domain</keyword>
<dbReference type="InterPro" id="IPR000644">
    <property type="entry name" value="CBS_dom"/>
</dbReference>
<keyword evidence="6" id="KW-1185">Reference proteome</keyword>
<name>A0A1K1W4P7_9GAMM</name>
<dbReference type="InterPro" id="IPR029787">
    <property type="entry name" value="Nucleotide_cyclase"/>
</dbReference>
<evidence type="ECO:0000313" key="5">
    <source>
        <dbReference type="EMBL" id="SFX32123.1"/>
    </source>
</evidence>
<dbReference type="NCBIfam" id="TIGR00254">
    <property type="entry name" value="GGDEF"/>
    <property type="match status" value="1"/>
</dbReference>
<dbReference type="GO" id="GO:0071111">
    <property type="term" value="F:cyclic-guanylate-specific phosphodiesterase activity"/>
    <property type="evidence" value="ECO:0007669"/>
    <property type="project" value="InterPro"/>
</dbReference>
<dbReference type="InterPro" id="IPR035919">
    <property type="entry name" value="EAL_sf"/>
</dbReference>
<dbReference type="CDD" id="cd01948">
    <property type="entry name" value="EAL"/>
    <property type="match status" value="1"/>
</dbReference>
<evidence type="ECO:0000256" key="1">
    <source>
        <dbReference type="PROSITE-ProRule" id="PRU00703"/>
    </source>
</evidence>
<dbReference type="InterPro" id="IPR046342">
    <property type="entry name" value="CBS_dom_sf"/>
</dbReference>
<dbReference type="SUPFAM" id="SSF55073">
    <property type="entry name" value="Nucleotide cyclase"/>
    <property type="match status" value="1"/>
</dbReference>
<dbReference type="STRING" id="1122209.SAMN02745752_01271"/>
<dbReference type="PANTHER" id="PTHR33121:SF76">
    <property type="entry name" value="SIGNALING PROTEIN"/>
    <property type="match status" value="1"/>
</dbReference>
<dbReference type="Gene3D" id="3.30.70.270">
    <property type="match status" value="1"/>
</dbReference>
<dbReference type="AlphaFoldDB" id="A0A1K1W4P7"/>
<dbReference type="InterPro" id="IPR001633">
    <property type="entry name" value="EAL_dom"/>
</dbReference>
<evidence type="ECO:0000259" key="4">
    <source>
        <dbReference type="PROSITE" id="PS51371"/>
    </source>
</evidence>
<dbReference type="CDD" id="cd01949">
    <property type="entry name" value="GGDEF"/>
    <property type="match status" value="1"/>
</dbReference>
<feature type="domain" description="CBS" evidence="4">
    <location>
        <begin position="280"/>
        <end position="338"/>
    </location>
</feature>
<feature type="domain" description="GGDEF" evidence="3">
    <location>
        <begin position="437"/>
        <end position="588"/>
    </location>
</feature>
<dbReference type="Pfam" id="PF00990">
    <property type="entry name" value="GGDEF"/>
    <property type="match status" value="1"/>
</dbReference>
<dbReference type="Pfam" id="PF00563">
    <property type="entry name" value="EAL"/>
    <property type="match status" value="1"/>
</dbReference>
<dbReference type="InterPro" id="IPR000160">
    <property type="entry name" value="GGDEF_dom"/>
</dbReference>
<reference evidence="5 6" key="1">
    <citation type="submission" date="2016-11" db="EMBL/GenBank/DDBJ databases">
        <authorList>
            <person name="Jaros S."/>
            <person name="Januszkiewicz K."/>
            <person name="Wedrychowicz H."/>
        </authorList>
    </citation>
    <scope>NUCLEOTIDE SEQUENCE [LARGE SCALE GENOMIC DNA]</scope>
    <source>
        <strain evidence="5 6">DSM 21637</strain>
    </source>
</reference>
<dbReference type="SMART" id="SM00267">
    <property type="entry name" value="GGDEF"/>
    <property type="match status" value="1"/>
</dbReference>
<feature type="domain" description="EAL" evidence="2">
    <location>
        <begin position="12"/>
        <end position="262"/>
    </location>
</feature>
<dbReference type="SUPFAM" id="SSF141868">
    <property type="entry name" value="EAL domain-like"/>
    <property type="match status" value="1"/>
</dbReference>
<dbReference type="PANTHER" id="PTHR33121">
    <property type="entry name" value="CYCLIC DI-GMP PHOSPHODIESTERASE PDEF"/>
    <property type="match status" value="1"/>
</dbReference>
<proteinExistence type="predicted"/>
<dbReference type="RefSeq" id="WP_072325504.1">
    <property type="nucleotide sequence ID" value="NZ_FPJW01000003.1"/>
</dbReference>
<evidence type="ECO:0000259" key="2">
    <source>
        <dbReference type="PROSITE" id="PS50883"/>
    </source>
</evidence>